<organism evidence="2 3">
    <name type="scientific">Pantoea stewartii</name>
    <dbReference type="NCBI Taxonomy" id="66269"/>
    <lineage>
        <taxon>Bacteria</taxon>
        <taxon>Pseudomonadati</taxon>
        <taxon>Pseudomonadota</taxon>
        <taxon>Gammaproteobacteria</taxon>
        <taxon>Enterobacterales</taxon>
        <taxon>Erwiniaceae</taxon>
        <taxon>Pantoea</taxon>
    </lineage>
</organism>
<accession>A0AB34VBL7</accession>
<keyword evidence="1" id="KW-1133">Transmembrane helix</keyword>
<reference evidence="2 3" key="1">
    <citation type="journal article" date="2016" name="Front. Microbiol.">
        <title>Genomic Resource of Rice Seed Associated Bacteria.</title>
        <authorList>
            <person name="Midha S."/>
            <person name="Bansal K."/>
            <person name="Sharma S."/>
            <person name="Kumar N."/>
            <person name="Patil P.P."/>
            <person name="Chaudhry V."/>
            <person name="Patil P.B."/>
        </authorList>
    </citation>
    <scope>NUCLEOTIDE SEQUENCE [LARGE SCALE GENOMIC DNA]</scope>
    <source>
        <strain evidence="2 3">RSA13</strain>
    </source>
</reference>
<comment type="caution">
    <text evidence="2">The sequence shown here is derived from an EMBL/GenBank/DDBJ whole genome shotgun (WGS) entry which is preliminary data.</text>
</comment>
<feature type="transmembrane region" description="Helical" evidence="1">
    <location>
        <begin position="62"/>
        <end position="82"/>
    </location>
</feature>
<protein>
    <submittedName>
        <fullName evidence="2">Membrane protein</fullName>
    </submittedName>
</protein>
<gene>
    <name evidence="2" type="ORF">RSA13_19960</name>
</gene>
<proteinExistence type="predicted"/>
<sequence>MTDEETMMRGIKLDSAWAGVLACAVIPAMTLWQPSFGQWRIMMLVALLLTVLMLFNQRMRHYVLLPSCLALASVLAAISVRLTG</sequence>
<evidence type="ECO:0000313" key="3">
    <source>
        <dbReference type="Proteomes" id="UP000072520"/>
    </source>
</evidence>
<dbReference type="InterPro" id="IPR009885">
    <property type="entry name" value="DUF1435"/>
</dbReference>
<keyword evidence="1" id="KW-0812">Transmembrane</keyword>
<feature type="transmembrane region" description="Helical" evidence="1">
    <location>
        <begin position="38"/>
        <end position="55"/>
    </location>
</feature>
<keyword evidence="1" id="KW-0472">Membrane</keyword>
<dbReference type="EMBL" id="LDSI01000030">
    <property type="protein sequence ID" value="KTS94019.1"/>
    <property type="molecule type" value="Genomic_DNA"/>
</dbReference>
<name>A0AB34VBL7_9GAMM</name>
<dbReference type="Pfam" id="PF07256">
    <property type="entry name" value="DUF1435"/>
    <property type="match status" value="1"/>
</dbReference>
<dbReference type="AlphaFoldDB" id="A0AB34VBL7"/>
<feature type="transmembrane region" description="Helical" evidence="1">
    <location>
        <begin position="15"/>
        <end position="32"/>
    </location>
</feature>
<evidence type="ECO:0000313" key="2">
    <source>
        <dbReference type="EMBL" id="KTS94019.1"/>
    </source>
</evidence>
<evidence type="ECO:0000256" key="1">
    <source>
        <dbReference type="SAM" id="Phobius"/>
    </source>
</evidence>
<dbReference type="Proteomes" id="UP000072520">
    <property type="component" value="Unassembled WGS sequence"/>
</dbReference>